<dbReference type="RefSeq" id="WP_012933918.1">
    <property type="nucleotide sequence ID" value="NC_013739.1"/>
</dbReference>
<accession>D3F7K5</accession>
<feature type="active site" evidence="3">
    <location>
        <position position="205"/>
    </location>
</feature>
<dbReference type="PANTHER" id="PTHR10488">
    <property type="entry name" value="GLYCINE AMIDINOTRANSFERASE, MITOCHONDRIAL"/>
    <property type="match status" value="1"/>
</dbReference>
<feature type="active site" description="Amidino-cysteine intermediate" evidence="3">
    <location>
        <position position="360"/>
    </location>
</feature>
<evidence type="ECO:0000256" key="1">
    <source>
        <dbReference type="ARBA" id="ARBA00006943"/>
    </source>
</evidence>
<dbReference type="AlphaFoldDB" id="D3F7K5"/>
<reference evidence="4 5" key="1">
    <citation type="journal article" date="2010" name="Stand. Genomic Sci.">
        <title>Complete genome sequence of Conexibacter woesei type strain (ID131577).</title>
        <authorList>
            <person name="Pukall R."/>
            <person name="Lapidus A."/>
            <person name="Glavina Del Rio T."/>
            <person name="Copeland A."/>
            <person name="Tice H."/>
            <person name="Cheng J.-F."/>
            <person name="Lucas S."/>
            <person name="Chen F."/>
            <person name="Nolan M."/>
            <person name="Bruce D."/>
            <person name="Goodwin L."/>
            <person name="Pitluck S."/>
            <person name="Mavromatis K."/>
            <person name="Ivanova N."/>
            <person name="Ovchinnikova G."/>
            <person name="Pati A."/>
            <person name="Chen A."/>
            <person name="Palaniappan K."/>
            <person name="Land M."/>
            <person name="Hauser L."/>
            <person name="Chang Y.-J."/>
            <person name="Jeffries C.D."/>
            <person name="Chain P."/>
            <person name="Meincke L."/>
            <person name="Sims D."/>
            <person name="Brettin T."/>
            <person name="Detter J.C."/>
            <person name="Rohde M."/>
            <person name="Goeker M."/>
            <person name="Bristow J."/>
            <person name="Eisen J.A."/>
            <person name="Markowitz V."/>
            <person name="Kyrpides N.C."/>
            <person name="Klenk H.-P."/>
            <person name="Hugenholtz P."/>
        </authorList>
    </citation>
    <scope>NUCLEOTIDE SEQUENCE [LARGE SCALE GENOMIC DNA]</scope>
    <source>
        <strain evidence="5">DSM 14684 / CIP 108061 / JCM 11494 / NBRC 100937 / ID131577</strain>
    </source>
</reference>
<dbReference type="Gene3D" id="3.75.10.10">
    <property type="entry name" value="L-arginine/glycine Amidinotransferase, Chain A"/>
    <property type="match status" value="1"/>
</dbReference>
<dbReference type="SUPFAM" id="SSF55909">
    <property type="entry name" value="Pentein"/>
    <property type="match status" value="1"/>
</dbReference>
<sequence length="375" mass="43011">MNASPVNSYTEWGPLREIIVGEVDNGWLPRRPEHTDLSYKLFYNDNLKQQHHNDVDGPQGEGLRLEHVEPYATREAEERREDVEAFVALLEGLGVTVRRPRRLDEVRPIATSAWSSLSYFAHNVRDQSLIVGDEIIETPPLCRHRYFENDLLKPLYHEYFKGGARWTVAPRPLMLDESFDKTYVKGAPQPEAIGAAGLGFEMMFDAAQCLRFGTDIVMNVSTENHRLGARWLQRHLGDRFTVHVIENFADNHVDGSIMPLRPGVLFVNARKIHGRAHQLPRALQKWDMITCYDTDDTVYGEDKLLLASEYISANVLPLDEERVVVDGHSTKTIRTLEKHGFTPIPVRLRHSRLYAGGFHCITLDVRRDEPLETYF</sequence>
<dbReference type="InterPro" id="IPR033195">
    <property type="entry name" value="AmidinoTrfase"/>
</dbReference>
<keyword evidence="5" id="KW-1185">Reference proteome</keyword>
<keyword evidence="2 4" id="KW-0808">Transferase</keyword>
<dbReference type="KEGG" id="cwo:Cwoe_2444"/>
<dbReference type="eggNOG" id="COG1834">
    <property type="taxonomic scope" value="Bacteria"/>
</dbReference>
<proteinExistence type="inferred from homology"/>
<dbReference type="OrthoDB" id="258252at2"/>
<dbReference type="PANTHER" id="PTHR10488:SF1">
    <property type="entry name" value="GLYCINE AMIDINOTRANSFERASE, MITOCHONDRIAL"/>
    <property type="match status" value="1"/>
</dbReference>
<evidence type="ECO:0000313" key="5">
    <source>
        <dbReference type="Proteomes" id="UP000008229"/>
    </source>
</evidence>
<dbReference type="GO" id="GO:0015069">
    <property type="term" value="F:scyllo-inosamine-4-phosphate amidinotransferase activity"/>
    <property type="evidence" value="ECO:0007669"/>
    <property type="project" value="UniProtKB-EC"/>
</dbReference>
<comment type="similarity">
    <text evidence="1">Belongs to the amidinotransferase family.</text>
</comment>
<evidence type="ECO:0000256" key="3">
    <source>
        <dbReference type="PIRSR" id="PIRSR633195-1"/>
    </source>
</evidence>
<protein>
    <submittedName>
        <fullName evidence="4">Scyllo-inosamine-4-phosphate amidinotransferase</fullName>
        <ecNumber evidence="4">2.1.4.2</ecNumber>
    </submittedName>
</protein>
<dbReference type="EMBL" id="CP001854">
    <property type="protein sequence ID" value="ADB50867.1"/>
    <property type="molecule type" value="Genomic_DNA"/>
</dbReference>
<dbReference type="STRING" id="469383.Cwoe_2444"/>
<dbReference type="EC" id="2.1.4.2" evidence="4"/>
<dbReference type="Proteomes" id="UP000008229">
    <property type="component" value="Chromosome"/>
</dbReference>
<organism evidence="4 5">
    <name type="scientific">Conexibacter woesei (strain DSM 14684 / CCUG 47730 / CIP 108061 / JCM 11494 / NBRC 100937 / ID131577)</name>
    <dbReference type="NCBI Taxonomy" id="469383"/>
    <lineage>
        <taxon>Bacteria</taxon>
        <taxon>Bacillati</taxon>
        <taxon>Actinomycetota</taxon>
        <taxon>Thermoleophilia</taxon>
        <taxon>Solirubrobacterales</taxon>
        <taxon>Conexibacteraceae</taxon>
        <taxon>Conexibacter</taxon>
    </lineage>
</organism>
<evidence type="ECO:0000313" key="4">
    <source>
        <dbReference type="EMBL" id="ADB50867.1"/>
    </source>
</evidence>
<dbReference type="HOGENOM" id="CLU_047415_0_0_11"/>
<name>D3F7K5_CONWI</name>
<evidence type="ECO:0000256" key="2">
    <source>
        <dbReference type="ARBA" id="ARBA00022679"/>
    </source>
</evidence>
<gene>
    <name evidence="4" type="ordered locus">Cwoe_2444</name>
</gene>
<reference evidence="5" key="2">
    <citation type="submission" date="2010-01" db="EMBL/GenBank/DDBJ databases">
        <title>The complete genome of Conexibacter woesei DSM 14684.</title>
        <authorList>
            <consortium name="US DOE Joint Genome Institute (JGI-PGF)"/>
            <person name="Lucas S."/>
            <person name="Copeland A."/>
            <person name="Lapidus A."/>
            <person name="Glavina del Rio T."/>
            <person name="Dalin E."/>
            <person name="Tice H."/>
            <person name="Bruce D."/>
            <person name="Goodwin L."/>
            <person name="Pitluck S."/>
            <person name="Kyrpides N."/>
            <person name="Mavromatis K."/>
            <person name="Ivanova N."/>
            <person name="Mikhailova N."/>
            <person name="Chertkov O."/>
            <person name="Brettin T."/>
            <person name="Detter J.C."/>
            <person name="Han C."/>
            <person name="Larimer F."/>
            <person name="Land M."/>
            <person name="Hauser L."/>
            <person name="Markowitz V."/>
            <person name="Cheng J.-F."/>
            <person name="Hugenholtz P."/>
            <person name="Woyke T."/>
            <person name="Wu D."/>
            <person name="Pukall R."/>
            <person name="Steenblock K."/>
            <person name="Schneider S."/>
            <person name="Klenk H.-P."/>
            <person name="Eisen J.A."/>
        </authorList>
    </citation>
    <scope>NUCLEOTIDE SEQUENCE [LARGE SCALE GENOMIC DNA]</scope>
    <source>
        <strain evidence="5">DSM 14684 / CIP 108061 / JCM 11494 / NBRC 100937 / ID131577</strain>
    </source>
</reference>
<feature type="active site" evidence="3">
    <location>
        <position position="252"/>
    </location>
</feature>